<dbReference type="EMBL" id="JAHUZN010000008">
    <property type="protein sequence ID" value="KAG8485172.1"/>
    <property type="molecule type" value="Genomic_DNA"/>
</dbReference>
<gene>
    <name evidence="2" type="ORF">CXB51_021558</name>
</gene>
<evidence type="ECO:0000259" key="1">
    <source>
        <dbReference type="Pfam" id="PF04802"/>
    </source>
</evidence>
<reference evidence="2 3" key="1">
    <citation type="journal article" date="2021" name="bioRxiv">
        <title>The Gossypium anomalum genome as a resource for cotton improvement and evolutionary analysis of hybrid incompatibility.</title>
        <authorList>
            <person name="Grover C.E."/>
            <person name="Yuan D."/>
            <person name="Arick M.A."/>
            <person name="Miller E.R."/>
            <person name="Hu G."/>
            <person name="Peterson D.G."/>
            <person name="Wendel J.F."/>
            <person name="Udall J.A."/>
        </authorList>
    </citation>
    <scope>NUCLEOTIDE SEQUENCE [LARGE SCALE GENOMIC DNA]</scope>
    <source>
        <strain evidence="2">JFW-Udall</strain>
        <tissue evidence="2">Leaf</tissue>
    </source>
</reference>
<keyword evidence="3" id="KW-1185">Reference proteome</keyword>
<feature type="domain" description="Serine/threonine-protein phosphatase 4 regulatory subunit 3-like central" evidence="1">
    <location>
        <begin position="14"/>
        <end position="72"/>
    </location>
</feature>
<dbReference type="Pfam" id="PF04802">
    <property type="entry name" value="PP4R3"/>
    <property type="match status" value="1"/>
</dbReference>
<comment type="caution">
    <text evidence="2">The sequence shown here is derived from an EMBL/GenBank/DDBJ whole genome shotgun (WGS) entry which is preliminary data.</text>
</comment>
<dbReference type="Proteomes" id="UP000701853">
    <property type="component" value="Chromosome 8"/>
</dbReference>
<name>A0A8J5YMS5_9ROSI</name>
<proteinExistence type="predicted"/>
<dbReference type="InterPro" id="IPR044646">
    <property type="entry name" value="EMB1417-like"/>
</dbReference>
<dbReference type="PANTHER" id="PTHR46782">
    <property type="entry name" value="OS01G0757700 PROTEIN"/>
    <property type="match status" value="1"/>
</dbReference>
<dbReference type="OrthoDB" id="999291at2759"/>
<protein>
    <recommendedName>
        <fullName evidence="1">Serine/threonine-protein phosphatase 4 regulatory subunit 3-like central domain-containing protein</fullName>
    </recommendedName>
</protein>
<organism evidence="2 3">
    <name type="scientific">Gossypium anomalum</name>
    <dbReference type="NCBI Taxonomy" id="47600"/>
    <lineage>
        <taxon>Eukaryota</taxon>
        <taxon>Viridiplantae</taxon>
        <taxon>Streptophyta</taxon>
        <taxon>Embryophyta</taxon>
        <taxon>Tracheophyta</taxon>
        <taxon>Spermatophyta</taxon>
        <taxon>Magnoliopsida</taxon>
        <taxon>eudicotyledons</taxon>
        <taxon>Gunneridae</taxon>
        <taxon>Pentapetalae</taxon>
        <taxon>rosids</taxon>
        <taxon>malvids</taxon>
        <taxon>Malvales</taxon>
        <taxon>Malvaceae</taxon>
        <taxon>Malvoideae</taxon>
        <taxon>Gossypium</taxon>
    </lineage>
</organism>
<sequence length="211" mass="24611">MMLIFLMCNTISFFLKEHVIFNEAIPIKNPLALSKIHQTYRVGYLKDVVLARVLDETTTTIEFFTILITNVCNLLKSSQHTRRLLCSSRLGINSCCDYDTINLPETFMIAYISDNKELSTILLFFLEKRNESDFTCMLLSLKPSPVFYVSQLPNEKETIYGALDKWVAWETEFPLIAVAKALQIFKKRSQWLRVIQVYSVYWYSCFVFSSF</sequence>
<evidence type="ECO:0000313" key="3">
    <source>
        <dbReference type="Proteomes" id="UP000701853"/>
    </source>
</evidence>
<dbReference type="AlphaFoldDB" id="A0A8J5YMS5"/>
<evidence type="ECO:0000313" key="2">
    <source>
        <dbReference type="EMBL" id="KAG8485172.1"/>
    </source>
</evidence>
<accession>A0A8J5YMS5</accession>
<dbReference type="InterPro" id="IPR006887">
    <property type="entry name" value="P4R3-like_central_dom"/>
</dbReference>
<dbReference type="PANTHER" id="PTHR46782:SF2">
    <property type="entry name" value="OS07G0545900 PROTEIN"/>
    <property type="match status" value="1"/>
</dbReference>